<dbReference type="EMBL" id="SDHZ01000001">
    <property type="protein sequence ID" value="RXK86396.1"/>
    <property type="molecule type" value="Genomic_DNA"/>
</dbReference>
<evidence type="ECO:0000313" key="2">
    <source>
        <dbReference type="Proteomes" id="UP000290545"/>
    </source>
</evidence>
<dbReference type="RefSeq" id="WP_129002146.1">
    <property type="nucleotide sequence ID" value="NZ_SDHZ01000001.1"/>
</dbReference>
<dbReference type="OrthoDB" id="663512at2"/>
<sequence>MPSNRIPDNIWNFISQQHVVAVTASAAGELWSACLFYAPHNKTQTLYVLTEETTRHARLMLENNIISGTIHNNTREAKQIQGIQFKGFITKLNDPEMFAAREYYQQQFRIASSLPPHPVWKITMTEIKFTDNTETFGSKYYWNPE</sequence>
<organism evidence="1 2">
    <name type="scientific">Filimonas effusa</name>
    <dbReference type="NCBI Taxonomy" id="2508721"/>
    <lineage>
        <taxon>Bacteria</taxon>
        <taxon>Pseudomonadati</taxon>
        <taxon>Bacteroidota</taxon>
        <taxon>Chitinophagia</taxon>
        <taxon>Chitinophagales</taxon>
        <taxon>Chitinophagaceae</taxon>
        <taxon>Filimonas</taxon>
    </lineage>
</organism>
<accession>A0A4V1MAM5</accession>
<keyword evidence="2" id="KW-1185">Reference proteome</keyword>
<evidence type="ECO:0000313" key="1">
    <source>
        <dbReference type="EMBL" id="RXK86396.1"/>
    </source>
</evidence>
<dbReference type="Gene3D" id="2.30.110.10">
    <property type="entry name" value="Electron Transport, Fmn-binding Protein, Chain A"/>
    <property type="match status" value="1"/>
</dbReference>
<evidence type="ECO:0008006" key="3">
    <source>
        <dbReference type="Google" id="ProtNLM"/>
    </source>
</evidence>
<reference evidence="1 2" key="1">
    <citation type="submission" date="2019-01" db="EMBL/GenBank/DDBJ databases">
        <title>Filimonas sp. strain TTM-71.</title>
        <authorList>
            <person name="Chen W.-M."/>
        </authorList>
    </citation>
    <scope>NUCLEOTIDE SEQUENCE [LARGE SCALE GENOMIC DNA]</scope>
    <source>
        <strain evidence="1 2">TTM-71</strain>
    </source>
</reference>
<dbReference type="Proteomes" id="UP000290545">
    <property type="component" value="Unassembled WGS sequence"/>
</dbReference>
<dbReference type="InterPro" id="IPR012349">
    <property type="entry name" value="Split_barrel_FMN-bd"/>
</dbReference>
<protein>
    <recommendedName>
        <fullName evidence="3">Pyridoxamine 5'-phosphate oxidase putative domain-containing protein</fullName>
    </recommendedName>
</protein>
<dbReference type="SUPFAM" id="SSF50475">
    <property type="entry name" value="FMN-binding split barrel"/>
    <property type="match status" value="1"/>
</dbReference>
<gene>
    <name evidence="1" type="ORF">ESB13_06215</name>
</gene>
<dbReference type="AlphaFoldDB" id="A0A4V1MAM5"/>
<proteinExistence type="predicted"/>
<comment type="caution">
    <text evidence="1">The sequence shown here is derived from an EMBL/GenBank/DDBJ whole genome shotgun (WGS) entry which is preliminary data.</text>
</comment>
<name>A0A4V1MAM5_9BACT</name>